<evidence type="ECO:0000256" key="4">
    <source>
        <dbReference type="ARBA" id="ARBA00023163"/>
    </source>
</evidence>
<evidence type="ECO:0000256" key="1">
    <source>
        <dbReference type="ARBA" id="ARBA00009437"/>
    </source>
</evidence>
<evidence type="ECO:0000256" key="3">
    <source>
        <dbReference type="ARBA" id="ARBA00023125"/>
    </source>
</evidence>
<sequence>MPGMPAAGNRHNEPSVSRFCMSIDSLDWESQRVFLAVLRTGSLSGAARMLGIAQATARRRIEKLEGSVGVSLFLRTPAGLQPTDAARELGEHVEAMDAAARAFSRRAGEGADAAEGVVRITSSELLGVEVLPPMLLKIRQTLPAVRLELSVQDRLEALPRQEADIAVRLLRPSEANVVARRAGALRVGLFATADCIQAHGLPQTRDDLRHMPMIGPDRRLADRRVLAEQGVIDADQPFAIACDHHVAQFAALKAGLGVGVCPRQLAKPLGLVPVLAQEIGFDVDVWIAMHGDLRRVKRVAGVFDALARELDGWLAEQKQQGPREGGLA</sequence>
<dbReference type="AlphaFoldDB" id="A0A6S7AVJ2"/>
<dbReference type="PANTHER" id="PTHR30537">
    <property type="entry name" value="HTH-TYPE TRANSCRIPTIONAL REGULATOR"/>
    <property type="match status" value="1"/>
</dbReference>
<dbReference type="SUPFAM" id="SSF46785">
    <property type="entry name" value="Winged helix' DNA-binding domain"/>
    <property type="match status" value="1"/>
</dbReference>
<dbReference type="GO" id="GO:0003700">
    <property type="term" value="F:DNA-binding transcription factor activity"/>
    <property type="evidence" value="ECO:0007669"/>
    <property type="project" value="InterPro"/>
</dbReference>
<dbReference type="Pfam" id="PF00126">
    <property type="entry name" value="HTH_1"/>
    <property type="match status" value="1"/>
</dbReference>
<proteinExistence type="inferred from homology"/>
<dbReference type="PROSITE" id="PS50931">
    <property type="entry name" value="HTH_LYSR"/>
    <property type="match status" value="1"/>
</dbReference>
<evidence type="ECO:0000256" key="2">
    <source>
        <dbReference type="ARBA" id="ARBA00023015"/>
    </source>
</evidence>
<protein>
    <recommendedName>
        <fullName evidence="5">HTH lysR-type domain-containing protein</fullName>
    </recommendedName>
</protein>
<dbReference type="Gene3D" id="1.10.10.10">
    <property type="entry name" value="Winged helix-like DNA-binding domain superfamily/Winged helix DNA-binding domain"/>
    <property type="match status" value="1"/>
</dbReference>
<keyword evidence="3" id="KW-0238">DNA-binding</keyword>
<keyword evidence="4" id="KW-0804">Transcription</keyword>
<organism evidence="6 7">
    <name type="scientific">Achromobacter animicus</name>
    <dbReference type="NCBI Taxonomy" id="1389935"/>
    <lineage>
        <taxon>Bacteria</taxon>
        <taxon>Pseudomonadati</taxon>
        <taxon>Pseudomonadota</taxon>
        <taxon>Betaproteobacteria</taxon>
        <taxon>Burkholderiales</taxon>
        <taxon>Alcaligenaceae</taxon>
        <taxon>Achromobacter</taxon>
    </lineage>
</organism>
<name>A0A6S7AVJ2_9BURK</name>
<dbReference type="InterPro" id="IPR000847">
    <property type="entry name" value="LysR_HTH_N"/>
</dbReference>
<dbReference type="Gene3D" id="3.40.190.290">
    <property type="match status" value="1"/>
</dbReference>
<dbReference type="EMBL" id="CADIJM010000024">
    <property type="protein sequence ID" value="CAB3736680.1"/>
    <property type="molecule type" value="Genomic_DNA"/>
</dbReference>
<dbReference type="SUPFAM" id="SSF53850">
    <property type="entry name" value="Periplasmic binding protein-like II"/>
    <property type="match status" value="1"/>
</dbReference>
<dbReference type="InterPro" id="IPR036390">
    <property type="entry name" value="WH_DNA-bd_sf"/>
</dbReference>
<dbReference type="GO" id="GO:0043565">
    <property type="term" value="F:sequence-specific DNA binding"/>
    <property type="evidence" value="ECO:0007669"/>
    <property type="project" value="TreeGrafter"/>
</dbReference>
<dbReference type="Pfam" id="PF03466">
    <property type="entry name" value="LysR_substrate"/>
    <property type="match status" value="1"/>
</dbReference>
<dbReference type="InterPro" id="IPR058163">
    <property type="entry name" value="LysR-type_TF_proteobact-type"/>
</dbReference>
<evidence type="ECO:0000313" key="6">
    <source>
        <dbReference type="EMBL" id="CAB3736680.1"/>
    </source>
</evidence>
<accession>A0A6S7AVJ2</accession>
<evidence type="ECO:0000259" key="5">
    <source>
        <dbReference type="PROSITE" id="PS50931"/>
    </source>
</evidence>
<reference evidence="6 7" key="1">
    <citation type="submission" date="2020-04" db="EMBL/GenBank/DDBJ databases">
        <authorList>
            <person name="De Canck E."/>
        </authorList>
    </citation>
    <scope>NUCLEOTIDE SEQUENCE [LARGE SCALE GENOMIC DNA]</scope>
    <source>
        <strain evidence="6 7">LMG 26690</strain>
    </source>
</reference>
<keyword evidence="2" id="KW-0805">Transcription regulation</keyword>
<feature type="domain" description="HTH lysR-type" evidence="5">
    <location>
        <begin position="26"/>
        <end position="83"/>
    </location>
</feature>
<dbReference type="Proteomes" id="UP000494214">
    <property type="component" value="Unassembled WGS sequence"/>
</dbReference>
<dbReference type="PANTHER" id="PTHR30537:SF3">
    <property type="entry name" value="TRANSCRIPTIONAL REGULATORY PROTEIN"/>
    <property type="match status" value="1"/>
</dbReference>
<comment type="similarity">
    <text evidence="1">Belongs to the LysR transcriptional regulatory family.</text>
</comment>
<dbReference type="InterPro" id="IPR005119">
    <property type="entry name" value="LysR_subst-bd"/>
</dbReference>
<keyword evidence="7" id="KW-1185">Reference proteome</keyword>
<evidence type="ECO:0000313" key="7">
    <source>
        <dbReference type="Proteomes" id="UP000494214"/>
    </source>
</evidence>
<dbReference type="InterPro" id="IPR036388">
    <property type="entry name" value="WH-like_DNA-bd_sf"/>
</dbReference>
<dbReference type="GO" id="GO:0006351">
    <property type="term" value="P:DNA-templated transcription"/>
    <property type="evidence" value="ECO:0007669"/>
    <property type="project" value="TreeGrafter"/>
</dbReference>
<gene>
    <name evidence="6" type="ORF">LMG26690_05320</name>
</gene>